<accession>A0A6G0QB48</accession>
<dbReference type="AlphaFoldDB" id="A0A6G0QB48"/>
<dbReference type="InterPro" id="IPR036628">
    <property type="entry name" value="Clp_N_dom_sf"/>
</dbReference>
<feature type="region of interest" description="Disordered" evidence="1">
    <location>
        <begin position="1"/>
        <end position="84"/>
    </location>
</feature>
<dbReference type="Gene3D" id="1.10.1780.10">
    <property type="entry name" value="Clp, N-terminal domain"/>
    <property type="match status" value="1"/>
</dbReference>
<evidence type="ECO:0000313" key="2">
    <source>
        <dbReference type="EMBL" id="KAE9279004.1"/>
    </source>
</evidence>
<gene>
    <name evidence="2" type="ORF">PF008_g28480</name>
</gene>
<evidence type="ECO:0000313" key="3">
    <source>
        <dbReference type="Proteomes" id="UP000486351"/>
    </source>
</evidence>
<feature type="compositionally biased region" description="Basic residues" evidence="1">
    <location>
        <begin position="28"/>
        <end position="44"/>
    </location>
</feature>
<name>A0A6G0QB48_9STRA</name>
<reference evidence="2 3" key="1">
    <citation type="submission" date="2018-09" db="EMBL/GenBank/DDBJ databases">
        <title>Genomic investigation of the strawberry pathogen Phytophthora fragariae indicates pathogenicity is determined by transcriptional variation in three key races.</title>
        <authorList>
            <person name="Adams T.M."/>
            <person name="Armitage A.D."/>
            <person name="Sobczyk M.K."/>
            <person name="Bates H.J."/>
            <person name="Dunwell J.M."/>
            <person name="Nellist C.F."/>
            <person name="Harrison R.J."/>
        </authorList>
    </citation>
    <scope>NUCLEOTIDE SEQUENCE [LARGE SCALE GENOMIC DNA]</scope>
    <source>
        <strain evidence="2 3">NOV-77</strain>
    </source>
</reference>
<proteinExistence type="predicted"/>
<comment type="caution">
    <text evidence="2">The sequence shown here is derived from an EMBL/GenBank/DDBJ whole genome shotgun (WGS) entry which is preliminary data.</text>
</comment>
<sequence>MEKELGHSQLTPLAAHAAAHGPRAVRGPQRHNQARGRPGARQRGRLPAGRDAAAQKDGQPDAGARLHRRRLGARQDSQVRAQDAKDTHLAADHLLLALYHNAHVASLLKSNQMDEKLVKDAVSNVCGGRPVPSASAEENYDALNKYGG</sequence>
<evidence type="ECO:0000256" key="1">
    <source>
        <dbReference type="SAM" id="MobiDB-lite"/>
    </source>
</evidence>
<dbReference type="EMBL" id="QXFY01004204">
    <property type="protein sequence ID" value="KAE9279004.1"/>
    <property type="molecule type" value="Genomic_DNA"/>
</dbReference>
<dbReference type="Proteomes" id="UP000486351">
    <property type="component" value="Unassembled WGS sequence"/>
</dbReference>
<dbReference type="SUPFAM" id="SSF81923">
    <property type="entry name" value="Double Clp-N motif"/>
    <property type="match status" value="1"/>
</dbReference>
<feature type="compositionally biased region" description="Low complexity" evidence="1">
    <location>
        <begin position="14"/>
        <end position="27"/>
    </location>
</feature>
<protein>
    <submittedName>
        <fullName evidence="2">Uncharacterized protein</fullName>
    </submittedName>
</protein>
<organism evidence="2 3">
    <name type="scientific">Phytophthora fragariae</name>
    <dbReference type="NCBI Taxonomy" id="53985"/>
    <lineage>
        <taxon>Eukaryota</taxon>
        <taxon>Sar</taxon>
        <taxon>Stramenopiles</taxon>
        <taxon>Oomycota</taxon>
        <taxon>Peronosporomycetes</taxon>
        <taxon>Peronosporales</taxon>
        <taxon>Peronosporaceae</taxon>
        <taxon>Phytophthora</taxon>
    </lineage>
</organism>